<dbReference type="RefSeq" id="WP_149610744.1">
    <property type="nucleotide sequence ID" value="NZ_VTUX01000003.1"/>
</dbReference>
<dbReference type="EMBL" id="VTUX01000003">
    <property type="protein sequence ID" value="KAA1192451.1"/>
    <property type="molecule type" value="Genomic_DNA"/>
</dbReference>
<keyword evidence="2 4" id="KW-0697">Rotamase</keyword>
<evidence type="ECO:0000256" key="1">
    <source>
        <dbReference type="ARBA" id="ARBA00007365"/>
    </source>
</evidence>
<comment type="caution">
    <text evidence="6">The sequence shown here is derived from an EMBL/GenBank/DDBJ whole genome shotgun (WGS) entry which is preliminary data.</text>
</comment>
<sequence>MLRTLLLALGLVFMPLAAAEETHLPNPLVTLKTSEGNITLRLFRDKAPVTVENFLAYVDSGFYNGTIFHRVIPDFMVQGGGFLPDMTEKETLAPIVSEAKNRLHNTRGTVAMARTNDPDSATSQFFINVRNNLRLDWTPGQPGYTVFGEVIEGMSVVDYIVTAPTGNAGSHQNVPLEPILIVEAKRQSAL</sequence>
<evidence type="ECO:0000313" key="7">
    <source>
        <dbReference type="Proteomes" id="UP000323708"/>
    </source>
</evidence>
<dbReference type="EC" id="5.2.1.8" evidence="4"/>
<dbReference type="AlphaFoldDB" id="A0A5B0X2B6"/>
<dbReference type="CDD" id="cd01920">
    <property type="entry name" value="cyclophilin_EcCYP_like"/>
    <property type="match status" value="1"/>
</dbReference>
<accession>A0A5B0X2B6</accession>
<feature type="domain" description="PPIase cyclophilin-type" evidence="5">
    <location>
        <begin position="36"/>
        <end position="186"/>
    </location>
</feature>
<comment type="similarity">
    <text evidence="1 4">Belongs to the cyclophilin-type PPIase family.</text>
</comment>
<dbReference type="GO" id="GO:0006457">
    <property type="term" value="P:protein folding"/>
    <property type="evidence" value="ECO:0007669"/>
    <property type="project" value="InterPro"/>
</dbReference>
<dbReference type="InterPro" id="IPR029000">
    <property type="entry name" value="Cyclophilin-like_dom_sf"/>
</dbReference>
<feature type="chain" id="PRO_5023058060" description="Peptidyl-prolyl cis-trans isomerase" evidence="4">
    <location>
        <begin position="20"/>
        <end position="190"/>
    </location>
</feature>
<dbReference type="InterPro" id="IPR020892">
    <property type="entry name" value="Cyclophilin-type_PPIase_CS"/>
</dbReference>
<keyword evidence="3 4" id="KW-0413">Isomerase</keyword>
<dbReference type="InterPro" id="IPR044665">
    <property type="entry name" value="E_coli_cyclophilin_A-like"/>
</dbReference>
<evidence type="ECO:0000259" key="5">
    <source>
        <dbReference type="PROSITE" id="PS50072"/>
    </source>
</evidence>
<evidence type="ECO:0000256" key="4">
    <source>
        <dbReference type="RuleBase" id="RU363019"/>
    </source>
</evidence>
<dbReference type="Pfam" id="PF00160">
    <property type="entry name" value="Pro_isomerase"/>
    <property type="match status" value="1"/>
</dbReference>
<name>A0A5B0X2B6_9GAMM</name>
<dbReference type="PROSITE" id="PS00170">
    <property type="entry name" value="CSA_PPIASE_1"/>
    <property type="match status" value="1"/>
</dbReference>
<evidence type="ECO:0000256" key="2">
    <source>
        <dbReference type="ARBA" id="ARBA00023110"/>
    </source>
</evidence>
<dbReference type="PANTHER" id="PTHR43246">
    <property type="entry name" value="PEPTIDYL-PROLYL CIS-TRANS ISOMERASE CYP38, CHLOROPLASTIC"/>
    <property type="match status" value="1"/>
</dbReference>
<protein>
    <recommendedName>
        <fullName evidence="4">Peptidyl-prolyl cis-trans isomerase</fullName>
        <shortName evidence="4">PPIase</shortName>
        <ecNumber evidence="4">5.2.1.8</ecNumber>
    </recommendedName>
</protein>
<dbReference type="SUPFAM" id="SSF50891">
    <property type="entry name" value="Cyclophilin-like"/>
    <property type="match status" value="1"/>
</dbReference>
<keyword evidence="4" id="KW-0732">Signal</keyword>
<gene>
    <name evidence="6" type="ORF">F0M18_07210</name>
</gene>
<feature type="signal peptide" evidence="4">
    <location>
        <begin position="1"/>
        <end position="19"/>
    </location>
</feature>
<comment type="function">
    <text evidence="4">PPIases accelerate the folding of proteins. It catalyzes the cis-trans isomerization of proline imidic peptide bonds in oligopeptides.</text>
</comment>
<proteinExistence type="inferred from homology"/>
<dbReference type="PROSITE" id="PS50072">
    <property type="entry name" value="CSA_PPIASE_2"/>
    <property type="match status" value="1"/>
</dbReference>
<reference evidence="6 7" key="1">
    <citation type="submission" date="2019-09" db="EMBL/GenBank/DDBJ databases">
        <authorList>
            <person name="Chen X.-Y."/>
        </authorList>
    </citation>
    <scope>NUCLEOTIDE SEQUENCE [LARGE SCALE GENOMIC DNA]</scope>
    <source>
        <strain evidence="6 7">NY5</strain>
    </source>
</reference>
<evidence type="ECO:0000256" key="3">
    <source>
        <dbReference type="ARBA" id="ARBA00023235"/>
    </source>
</evidence>
<comment type="catalytic activity">
    <reaction evidence="4">
        <text>[protein]-peptidylproline (omega=180) = [protein]-peptidylproline (omega=0)</text>
        <dbReference type="Rhea" id="RHEA:16237"/>
        <dbReference type="Rhea" id="RHEA-COMP:10747"/>
        <dbReference type="Rhea" id="RHEA-COMP:10748"/>
        <dbReference type="ChEBI" id="CHEBI:83833"/>
        <dbReference type="ChEBI" id="CHEBI:83834"/>
        <dbReference type="EC" id="5.2.1.8"/>
    </reaction>
</comment>
<dbReference type="InterPro" id="IPR002130">
    <property type="entry name" value="Cyclophilin-type_PPIase_dom"/>
</dbReference>
<evidence type="ECO:0000313" key="6">
    <source>
        <dbReference type="EMBL" id="KAA1192451.1"/>
    </source>
</evidence>
<dbReference type="GO" id="GO:0003755">
    <property type="term" value="F:peptidyl-prolyl cis-trans isomerase activity"/>
    <property type="evidence" value="ECO:0007669"/>
    <property type="project" value="UniProtKB-UniRule"/>
</dbReference>
<dbReference type="Proteomes" id="UP000323708">
    <property type="component" value="Unassembled WGS sequence"/>
</dbReference>
<keyword evidence="7" id="KW-1185">Reference proteome</keyword>
<dbReference type="Gene3D" id="2.40.100.10">
    <property type="entry name" value="Cyclophilin-like"/>
    <property type="match status" value="1"/>
</dbReference>
<organism evidence="6 7">
    <name type="scientific">Pseudohalioglobus sediminis</name>
    <dbReference type="NCBI Taxonomy" id="2606449"/>
    <lineage>
        <taxon>Bacteria</taxon>
        <taxon>Pseudomonadati</taxon>
        <taxon>Pseudomonadota</taxon>
        <taxon>Gammaproteobacteria</taxon>
        <taxon>Cellvibrionales</taxon>
        <taxon>Halieaceae</taxon>
        <taxon>Pseudohalioglobus</taxon>
    </lineage>
</organism>
<dbReference type="PRINTS" id="PR00153">
    <property type="entry name" value="CSAPPISMRASE"/>
</dbReference>